<dbReference type="RefSeq" id="WP_194700892.1">
    <property type="nucleotide sequence ID" value="NZ_JADKNH010000003.1"/>
</dbReference>
<organism evidence="1 2">
    <name type="scientific">Fusibacter ferrireducens</name>
    <dbReference type="NCBI Taxonomy" id="2785058"/>
    <lineage>
        <taxon>Bacteria</taxon>
        <taxon>Bacillati</taxon>
        <taxon>Bacillota</taxon>
        <taxon>Clostridia</taxon>
        <taxon>Eubacteriales</taxon>
        <taxon>Eubacteriales Family XII. Incertae Sedis</taxon>
        <taxon>Fusibacter</taxon>
    </lineage>
</organism>
<keyword evidence="2" id="KW-1185">Reference proteome</keyword>
<reference evidence="1 2" key="1">
    <citation type="submission" date="2020-11" db="EMBL/GenBank/DDBJ databases">
        <title>Fusibacter basophilias sp. nov.</title>
        <authorList>
            <person name="Qiu D."/>
        </authorList>
    </citation>
    <scope>NUCLEOTIDE SEQUENCE [LARGE SCALE GENOMIC DNA]</scope>
    <source>
        <strain evidence="1 2">Q10-2</strain>
    </source>
</reference>
<proteinExistence type="predicted"/>
<comment type="caution">
    <text evidence="1">The sequence shown here is derived from an EMBL/GenBank/DDBJ whole genome shotgun (WGS) entry which is preliminary data.</text>
</comment>
<evidence type="ECO:0000313" key="1">
    <source>
        <dbReference type="EMBL" id="MBF4692651.1"/>
    </source>
</evidence>
<accession>A0ABR9ZQC2</accession>
<gene>
    <name evidence="1" type="ORF">ISU02_05955</name>
</gene>
<evidence type="ECO:0000313" key="2">
    <source>
        <dbReference type="Proteomes" id="UP000614200"/>
    </source>
</evidence>
<name>A0ABR9ZQC2_9FIRM</name>
<dbReference type="EMBL" id="JADKNH010000003">
    <property type="protein sequence ID" value="MBF4692651.1"/>
    <property type="molecule type" value="Genomic_DNA"/>
</dbReference>
<protein>
    <submittedName>
        <fullName evidence="1">Uncharacterized protein</fullName>
    </submittedName>
</protein>
<sequence length="69" mass="8127">MNYTSKTVGLEELKELEGALYVIDQLLRKKMELDPTDPKNYTYKSIGVNVFDNNYVREDLRDELQKLDL</sequence>
<dbReference type="Proteomes" id="UP000614200">
    <property type="component" value="Unassembled WGS sequence"/>
</dbReference>